<gene>
    <name evidence="2" type="ORF">GBAR_LOCUS25579</name>
</gene>
<comment type="caution">
    <text evidence="2">The sequence shown here is derived from an EMBL/GenBank/DDBJ whole genome shotgun (WGS) entry which is preliminary data.</text>
</comment>
<sequence>MILCTKVFNPPLHCEYICCVGHQCRPDSIPPGATETGPDRLRQAVGHQGHYCREPQTHGQRPRQWRENSGDVERLSGVVSLQRPETRPLYLQHPGSRLPHRSHYWYSWLPDGWLHLCPAPFCPAPSHIRATGRHD</sequence>
<name>A0AA35TEJ2_GEOBA</name>
<dbReference type="EMBL" id="CASHTH010003551">
    <property type="protein sequence ID" value="CAI8046279.1"/>
    <property type="molecule type" value="Genomic_DNA"/>
</dbReference>
<organism evidence="2 3">
    <name type="scientific">Geodia barretti</name>
    <name type="common">Barrett's horny sponge</name>
    <dbReference type="NCBI Taxonomy" id="519541"/>
    <lineage>
        <taxon>Eukaryota</taxon>
        <taxon>Metazoa</taxon>
        <taxon>Porifera</taxon>
        <taxon>Demospongiae</taxon>
        <taxon>Heteroscleromorpha</taxon>
        <taxon>Tetractinellida</taxon>
        <taxon>Astrophorina</taxon>
        <taxon>Geodiidae</taxon>
        <taxon>Geodia</taxon>
    </lineage>
</organism>
<evidence type="ECO:0000313" key="3">
    <source>
        <dbReference type="Proteomes" id="UP001174909"/>
    </source>
</evidence>
<reference evidence="2" key="1">
    <citation type="submission" date="2023-03" db="EMBL/GenBank/DDBJ databases">
        <authorList>
            <person name="Steffen K."/>
            <person name="Cardenas P."/>
        </authorList>
    </citation>
    <scope>NUCLEOTIDE SEQUENCE</scope>
</reference>
<accession>A0AA35TEJ2</accession>
<dbReference type="Proteomes" id="UP001174909">
    <property type="component" value="Unassembled WGS sequence"/>
</dbReference>
<dbReference type="AlphaFoldDB" id="A0AA35TEJ2"/>
<proteinExistence type="predicted"/>
<protein>
    <submittedName>
        <fullName evidence="2">Uncharacterized protein</fullName>
    </submittedName>
</protein>
<evidence type="ECO:0000256" key="1">
    <source>
        <dbReference type="SAM" id="MobiDB-lite"/>
    </source>
</evidence>
<feature type="region of interest" description="Disordered" evidence="1">
    <location>
        <begin position="52"/>
        <end position="72"/>
    </location>
</feature>
<keyword evidence="3" id="KW-1185">Reference proteome</keyword>
<evidence type="ECO:0000313" key="2">
    <source>
        <dbReference type="EMBL" id="CAI8046279.1"/>
    </source>
</evidence>